<keyword evidence="2" id="KW-1185">Reference proteome</keyword>
<evidence type="ECO:0000313" key="2">
    <source>
        <dbReference type="Proteomes" id="UP001159363"/>
    </source>
</evidence>
<protein>
    <submittedName>
        <fullName evidence="1">Uncharacterized protein</fullName>
    </submittedName>
</protein>
<name>A0ABQ9IJ76_9NEOP</name>
<organism evidence="1 2">
    <name type="scientific">Dryococelus australis</name>
    <dbReference type="NCBI Taxonomy" id="614101"/>
    <lineage>
        <taxon>Eukaryota</taxon>
        <taxon>Metazoa</taxon>
        <taxon>Ecdysozoa</taxon>
        <taxon>Arthropoda</taxon>
        <taxon>Hexapoda</taxon>
        <taxon>Insecta</taxon>
        <taxon>Pterygota</taxon>
        <taxon>Neoptera</taxon>
        <taxon>Polyneoptera</taxon>
        <taxon>Phasmatodea</taxon>
        <taxon>Verophasmatodea</taxon>
        <taxon>Anareolatae</taxon>
        <taxon>Phasmatidae</taxon>
        <taxon>Eurycanthinae</taxon>
        <taxon>Dryococelus</taxon>
    </lineage>
</organism>
<evidence type="ECO:0000313" key="1">
    <source>
        <dbReference type="EMBL" id="KAJ8896716.1"/>
    </source>
</evidence>
<accession>A0ABQ9IJ76</accession>
<reference evidence="1 2" key="1">
    <citation type="submission" date="2023-02" db="EMBL/GenBank/DDBJ databases">
        <title>LHISI_Scaffold_Assembly.</title>
        <authorList>
            <person name="Stuart O.P."/>
            <person name="Cleave R."/>
            <person name="Magrath M.J.L."/>
            <person name="Mikheyev A.S."/>
        </authorList>
    </citation>
    <scope>NUCLEOTIDE SEQUENCE [LARGE SCALE GENOMIC DNA]</scope>
    <source>
        <strain evidence="1">Daus_M_001</strain>
        <tissue evidence="1">Leg muscle</tissue>
    </source>
</reference>
<comment type="caution">
    <text evidence="1">The sequence shown here is derived from an EMBL/GenBank/DDBJ whole genome shotgun (WGS) entry which is preliminary data.</text>
</comment>
<sequence length="158" mass="18286">MGYLASHRSLGKAVYRVKKFCHKKNKAAWNKIPDKMISKVENFYCRDNRSQQAPGKKHYKCVKDKTTGVMNKIQKLCMMTIKEAYSLFTSENTDISIKPAKFYELRPQFILPSFFRNAIQCMLVLSSFIVEVIVKAVSAWFSTEHQQTLRKGVLQNHG</sequence>
<proteinExistence type="predicted"/>
<gene>
    <name evidence="1" type="ORF">PR048_002061</name>
</gene>
<dbReference type="Proteomes" id="UP001159363">
    <property type="component" value="Chromosome 1"/>
</dbReference>
<dbReference type="EMBL" id="JARBHB010000001">
    <property type="protein sequence ID" value="KAJ8896716.1"/>
    <property type="molecule type" value="Genomic_DNA"/>
</dbReference>